<gene>
    <name evidence="4" type="ORF">L9G74_04300</name>
</gene>
<keyword evidence="1 2" id="KW-0238">DNA-binding</keyword>
<dbReference type="PANTHER" id="PTHR30055:SF233">
    <property type="entry name" value="REGULATORY PROTEIN TETR"/>
    <property type="match status" value="1"/>
</dbReference>
<evidence type="ECO:0000313" key="5">
    <source>
        <dbReference type="Proteomes" id="UP001201549"/>
    </source>
</evidence>
<dbReference type="Gene3D" id="1.10.357.10">
    <property type="entry name" value="Tetracycline Repressor, domain 2"/>
    <property type="match status" value="1"/>
</dbReference>
<evidence type="ECO:0000256" key="1">
    <source>
        <dbReference type="ARBA" id="ARBA00023125"/>
    </source>
</evidence>
<dbReference type="Proteomes" id="UP001201549">
    <property type="component" value="Unassembled WGS sequence"/>
</dbReference>
<dbReference type="InterPro" id="IPR050109">
    <property type="entry name" value="HTH-type_TetR-like_transc_reg"/>
</dbReference>
<protein>
    <submittedName>
        <fullName evidence="4">TetR/AcrR family transcriptional regulator</fullName>
    </submittedName>
</protein>
<dbReference type="RefSeq" id="WP_238895040.1">
    <property type="nucleotide sequence ID" value="NZ_JAKOGG010000002.1"/>
</dbReference>
<dbReference type="PROSITE" id="PS50977">
    <property type="entry name" value="HTH_TETR_2"/>
    <property type="match status" value="1"/>
</dbReference>
<dbReference type="SUPFAM" id="SSF46689">
    <property type="entry name" value="Homeodomain-like"/>
    <property type="match status" value="1"/>
</dbReference>
<keyword evidence="5" id="KW-1185">Reference proteome</keyword>
<reference evidence="5" key="2">
    <citation type="submission" date="2023-07" db="EMBL/GenBank/DDBJ databases">
        <title>Shewanella mangrovi sp. nov., an acetaldehyde- degrading bacterium isolated from mangrove sediment.</title>
        <authorList>
            <person name="Liu Y."/>
        </authorList>
    </citation>
    <scope>NUCLEOTIDE SEQUENCE [LARGE SCALE GENOMIC DNA]</scope>
    <source>
        <strain evidence="5">C32</strain>
    </source>
</reference>
<dbReference type="Pfam" id="PF00440">
    <property type="entry name" value="TetR_N"/>
    <property type="match status" value="1"/>
</dbReference>
<evidence type="ECO:0000256" key="2">
    <source>
        <dbReference type="PROSITE-ProRule" id="PRU00335"/>
    </source>
</evidence>
<proteinExistence type="predicted"/>
<feature type="DNA-binding region" description="H-T-H motif" evidence="2">
    <location>
        <begin position="36"/>
        <end position="55"/>
    </location>
</feature>
<evidence type="ECO:0000259" key="3">
    <source>
        <dbReference type="PROSITE" id="PS50977"/>
    </source>
</evidence>
<organism evidence="4 5">
    <name type="scientific">Shewanella electrica</name>
    <dbReference type="NCBI Taxonomy" id="515560"/>
    <lineage>
        <taxon>Bacteria</taxon>
        <taxon>Pseudomonadati</taxon>
        <taxon>Pseudomonadota</taxon>
        <taxon>Gammaproteobacteria</taxon>
        <taxon>Alteromonadales</taxon>
        <taxon>Shewanellaceae</taxon>
        <taxon>Shewanella</taxon>
    </lineage>
</organism>
<dbReference type="InterPro" id="IPR009057">
    <property type="entry name" value="Homeodomain-like_sf"/>
</dbReference>
<dbReference type="InterPro" id="IPR001647">
    <property type="entry name" value="HTH_TetR"/>
</dbReference>
<dbReference type="InterPro" id="IPR036271">
    <property type="entry name" value="Tet_transcr_reg_TetR-rel_C_sf"/>
</dbReference>
<sequence length="220" mass="24841">MAAQKLGRPQGESQVRAALIDAARSTFLHNSYERVSIRELARRANVDAAMIRYYFGSKAGLFDTMVRETLAPVMNMLRQTLTRESQPPQQLMQAYYQMMQAHPALPRFIYQVLNNPGGNEAYAVLSEVFMEILADATAWVQQLAELEQLKTGLDPKMVRLSFMSLMVFPLIAPRLLLQQFDLEANGNGMQTLLQHNVKVMQHGLFVAPLAELQEPHHAAK</sequence>
<dbReference type="SUPFAM" id="SSF48498">
    <property type="entry name" value="Tetracyclin repressor-like, C-terminal domain"/>
    <property type="match status" value="1"/>
</dbReference>
<evidence type="ECO:0000313" key="4">
    <source>
        <dbReference type="EMBL" id="MCS4555648.1"/>
    </source>
</evidence>
<dbReference type="EMBL" id="JAKOGG010000002">
    <property type="protein sequence ID" value="MCS4555648.1"/>
    <property type="molecule type" value="Genomic_DNA"/>
</dbReference>
<name>A0ABT2FH46_9GAMM</name>
<feature type="domain" description="HTH tetR-type" evidence="3">
    <location>
        <begin position="13"/>
        <end position="73"/>
    </location>
</feature>
<dbReference type="PANTHER" id="PTHR30055">
    <property type="entry name" value="HTH-TYPE TRANSCRIPTIONAL REGULATOR RUTR"/>
    <property type="match status" value="1"/>
</dbReference>
<reference evidence="4 5" key="1">
    <citation type="submission" date="2022-02" db="EMBL/GenBank/DDBJ databases">
        <authorList>
            <person name="Zhuang L."/>
        </authorList>
    </citation>
    <scope>NUCLEOTIDE SEQUENCE [LARGE SCALE GENOMIC DNA]</scope>
    <source>
        <strain evidence="4 5">C32</strain>
    </source>
</reference>
<comment type="caution">
    <text evidence="4">The sequence shown here is derived from an EMBL/GenBank/DDBJ whole genome shotgun (WGS) entry which is preliminary data.</text>
</comment>
<accession>A0ABT2FH46</accession>